<evidence type="ECO:0000313" key="2">
    <source>
        <dbReference type="EMBL" id="BDV41803.1"/>
    </source>
</evidence>
<dbReference type="PANTHER" id="PTHR36920">
    <property type="match status" value="1"/>
</dbReference>
<dbReference type="Proteomes" id="UP001317705">
    <property type="component" value="Chromosome"/>
</dbReference>
<name>A0ABN6VNS9_9BACT</name>
<dbReference type="EMBL" id="AP027151">
    <property type="protein sequence ID" value="BDV41803.1"/>
    <property type="molecule type" value="Genomic_DNA"/>
</dbReference>
<dbReference type="PANTHER" id="PTHR36920:SF1">
    <property type="entry name" value="OUTER MEMBRANE PROTEIN W"/>
    <property type="match status" value="1"/>
</dbReference>
<keyword evidence="1" id="KW-0732">Signal</keyword>
<feature type="chain" id="PRO_5046376862" evidence="1">
    <location>
        <begin position="28"/>
        <end position="209"/>
    </location>
</feature>
<reference evidence="2 3" key="1">
    <citation type="submission" date="2022-12" db="EMBL/GenBank/DDBJ databases">
        <title>Polyphasic characterization of Geotalea uranireducens NIT-SL11 newly isolated from a complex of sewage sludge and microbially reduced graphene oxide.</title>
        <authorList>
            <person name="Xie L."/>
            <person name="Yoshida N."/>
            <person name="Meng L."/>
        </authorList>
    </citation>
    <scope>NUCLEOTIDE SEQUENCE [LARGE SCALE GENOMIC DNA]</scope>
    <source>
        <strain evidence="2 3">NIT-SL11</strain>
    </source>
</reference>
<dbReference type="SUPFAM" id="SSF56925">
    <property type="entry name" value="OMPA-like"/>
    <property type="match status" value="1"/>
</dbReference>
<feature type="signal peptide" evidence="1">
    <location>
        <begin position="1"/>
        <end position="27"/>
    </location>
</feature>
<proteinExistence type="predicted"/>
<dbReference type="Pfam" id="PF03922">
    <property type="entry name" value="OmpW"/>
    <property type="match status" value="1"/>
</dbReference>
<gene>
    <name evidence="2" type="ORF">GURASL_07260</name>
</gene>
<sequence>MNTMRHGIFLTLLLSILLVVSTTSAMADGAEFKHYGVRLRALAVIPDQNVDSRIDNLEVEAKLDVTPELDLEYFFTRNFSSELILGVTKHDLVAQGRTLGSTWLLPPTLTFKYHPLPNSRVSPYIGVGINYVIPFNDKANGVIDVPDFHVKSSVGWAAQAGADLALGNNWFLNLDFKYLNVDTQVRINGTDYDLDLNPYIVGTGVGYRF</sequence>
<evidence type="ECO:0000256" key="1">
    <source>
        <dbReference type="SAM" id="SignalP"/>
    </source>
</evidence>
<dbReference type="InterPro" id="IPR011250">
    <property type="entry name" value="OMP/PagP_B-barrel"/>
</dbReference>
<accession>A0ABN6VNS9</accession>
<dbReference type="Gene3D" id="2.40.160.20">
    <property type="match status" value="1"/>
</dbReference>
<organism evidence="2 3">
    <name type="scientific">Geotalea uraniireducens</name>
    <dbReference type="NCBI Taxonomy" id="351604"/>
    <lineage>
        <taxon>Bacteria</taxon>
        <taxon>Pseudomonadati</taxon>
        <taxon>Thermodesulfobacteriota</taxon>
        <taxon>Desulfuromonadia</taxon>
        <taxon>Geobacterales</taxon>
        <taxon>Geobacteraceae</taxon>
        <taxon>Geotalea</taxon>
    </lineage>
</organism>
<protein>
    <submittedName>
        <fullName evidence="2">Outer membrane protein</fullName>
    </submittedName>
</protein>
<evidence type="ECO:0000313" key="3">
    <source>
        <dbReference type="Proteomes" id="UP001317705"/>
    </source>
</evidence>
<dbReference type="InterPro" id="IPR005618">
    <property type="entry name" value="OMPW"/>
</dbReference>
<dbReference type="RefSeq" id="WP_282001855.1">
    <property type="nucleotide sequence ID" value="NZ_AP027151.1"/>
</dbReference>
<keyword evidence="3" id="KW-1185">Reference proteome</keyword>